<evidence type="ECO:0000313" key="3">
    <source>
        <dbReference type="EMBL" id="THG93028.1"/>
    </source>
</evidence>
<evidence type="ECO:0000259" key="2">
    <source>
        <dbReference type="Pfam" id="PF20149"/>
    </source>
</evidence>
<feature type="compositionally biased region" description="Basic and acidic residues" evidence="1">
    <location>
        <begin position="66"/>
        <end position="92"/>
    </location>
</feature>
<organism evidence="3 4">
    <name type="scientific">Hermanssonia centrifuga</name>
    <dbReference type="NCBI Taxonomy" id="98765"/>
    <lineage>
        <taxon>Eukaryota</taxon>
        <taxon>Fungi</taxon>
        <taxon>Dikarya</taxon>
        <taxon>Basidiomycota</taxon>
        <taxon>Agaricomycotina</taxon>
        <taxon>Agaricomycetes</taxon>
        <taxon>Polyporales</taxon>
        <taxon>Meruliaceae</taxon>
        <taxon>Hermanssonia</taxon>
    </lineage>
</organism>
<evidence type="ECO:0000313" key="4">
    <source>
        <dbReference type="Proteomes" id="UP000309038"/>
    </source>
</evidence>
<gene>
    <name evidence="3" type="ORF">EW026_g8087</name>
</gene>
<proteinExistence type="predicted"/>
<keyword evidence="4" id="KW-1185">Reference proteome</keyword>
<dbReference type="Proteomes" id="UP000309038">
    <property type="component" value="Unassembled WGS sequence"/>
</dbReference>
<feature type="compositionally biased region" description="Basic and acidic residues" evidence="1">
    <location>
        <begin position="330"/>
        <end position="342"/>
    </location>
</feature>
<feature type="compositionally biased region" description="Low complexity" evidence="1">
    <location>
        <begin position="307"/>
        <end position="316"/>
    </location>
</feature>
<reference evidence="3 4" key="1">
    <citation type="submission" date="2019-02" db="EMBL/GenBank/DDBJ databases">
        <title>Genome sequencing of the rare red list fungi Phlebia centrifuga.</title>
        <authorList>
            <person name="Buettner E."/>
            <person name="Kellner H."/>
        </authorList>
    </citation>
    <scope>NUCLEOTIDE SEQUENCE [LARGE SCALE GENOMIC DNA]</scope>
    <source>
        <strain evidence="3 4">DSM 108282</strain>
    </source>
</reference>
<feature type="region of interest" description="Disordered" evidence="1">
    <location>
        <begin position="1"/>
        <end position="345"/>
    </location>
</feature>
<name>A0A4S4K5J4_9APHY</name>
<dbReference type="AlphaFoldDB" id="A0A4S4K5J4"/>
<feature type="domain" description="DUF6532" evidence="2">
    <location>
        <begin position="435"/>
        <end position="620"/>
    </location>
</feature>
<protein>
    <recommendedName>
        <fullName evidence="2">DUF6532 domain-containing protein</fullName>
    </recommendedName>
</protein>
<comment type="caution">
    <text evidence="3">The sequence shown here is derived from an EMBL/GenBank/DDBJ whole genome shotgun (WGS) entry which is preliminary data.</text>
</comment>
<feature type="compositionally biased region" description="Low complexity" evidence="1">
    <location>
        <begin position="256"/>
        <end position="270"/>
    </location>
</feature>
<feature type="compositionally biased region" description="Basic and acidic residues" evidence="1">
    <location>
        <begin position="199"/>
        <end position="216"/>
    </location>
</feature>
<dbReference type="EMBL" id="SGPJ01000807">
    <property type="protein sequence ID" value="THG93028.1"/>
    <property type="molecule type" value="Genomic_DNA"/>
</dbReference>
<dbReference type="InterPro" id="IPR045341">
    <property type="entry name" value="DUF6532"/>
</dbReference>
<accession>A0A4S4K5J4</accession>
<feature type="compositionally biased region" description="Basic and acidic residues" evidence="1">
    <location>
        <begin position="285"/>
        <end position="306"/>
    </location>
</feature>
<evidence type="ECO:0000256" key="1">
    <source>
        <dbReference type="SAM" id="MobiDB-lite"/>
    </source>
</evidence>
<sequence length="668" mass="73991">MPGKKRQVLQSEHDSQDPSQGPSPHLAAVAVRPSRQSKVKALENQVWQRDAPKRKRKLSDATGDAVVERRPEQAQKKRRAEDETAGKPKQTKDSAGSKQLPTGKGRRPVLQRELLVDEDVSAEKRVPLPPKVVISAAKQQSRPVKTAGHHAPASSGKKPVPKALEPEPTDDNDDSNGVGIESDAQSDAVVSDDNEDLITLEKHPDRLRETMAREVPRWTANDRILASEDVVSGDEDFQDAQPLAVPRSLSRRSSEASHSSAALPSTPAASSDDDGDLSAAEDAQLDPKELFADDDKRSVASRDRAKAPIAPAAKGGRQADHSTQPPKMMSRREQAVEKERPRFKMASTTATISDRSIQAGSTSMAVQRQGRRTMETMAEWEKKWPSSTRLLYNSRIKINISAQSVGVQRVLKSSIEELITDFAFGTAVYPAEERISAQRSLVISVATRLAFKEIRARLREEWEYAKEFVEVGEHRVTLLRGGIKKTVIQVLASIYELKQGECRERVALLLEDLHYIYAGDVESKLDKKNPFTNKLITQLLAVHFFNGPRSIASQYSNLFKSTIPESPDEKEIPEAMLGIVCVAIYDGLGDWTTGTFTVASDFEVGNVEAEYLKVMDFLAEIKAKSVKMYHRIMYQVYKNVCDQRGGIANPNRKRGVAGALAQLEFDDE</sequence>
<dbReference type="Pfam" id="PF20149">
    <property type="entry name" value="DUF6532"/>
    <property type="match status" value="1"/>
</dbReference>